<accession>A0A3B0ZYL1</accession>
<protein>
    <submittedName>
        <fullName evidence="1">Uncharacterized protein</fullName>
    </submittedName>
</protein>
<reference evidence="1" key="1">
    <citation type="submission" date="2018-06" db="EMBL/GenBank/DDBJ databases">
        <authorList>
            <person name="Zhirakovskaya E."/>
        </authorList>
    </citation>
    <scope>NUCLEOTIDE SEQUENCE</scope>
</reference>
<dbReference type="InterPro" id="IPR036388">
    <property type="entry name" value="WH-like_DNA-bd_sf"/>
</dbReference>
<evidence type="ECO:0000313" key="1">
    <source>
        <dbReference type="EMBL" id="VAW98665.1"/>
    </source>
</evidence>
<gene>
    <name evidence="1" type="ORF">MNBD_GAMMA19-546</name>
</gene>
<dbReference type="AlphaFoldDB" id="A0A3B0ZYL1"/>
<sequence length="66" mass="7447">MSRSADPLPWYRVIRSDYTLAFKMGGEAYNKQRILLEKEGVQFVGKKVVPDESTGLDELLWGLGEG</sequence>
<dbReference type="Gene3D" id="1.10.10.10">
    <property type="entry name" value="Winged helix-like DNA-binding domain superfamily/Winged helix DNA-binding domain"/>
    <property type="match status" value="1"/>
</dbReference>
<proteinExistence type="predicted"/>
<organism evidence="1">
    <name type="scientific">hydrothermal vent metagenome</name>
    <dbReference type="NCBI Taxonomy" id="652676"/>
    <lineage>
        <taxon>unclassified sequences</taxon>
        <taxon>metagenomes</taxon>
        <taxon>ecological metagenomes</taxon>
    </lineage>
</organism>
<dbReference type="SUPFAM" id="SSF46767">
    <property type="entry name" value="Methylated DNA-protein cysteine methyltransferase, C-terminal domain"/>
    <property type="match status" value="1"/>
</dbReference>
<name>A0A3B0ZYL1_9ZZZZ</name>
<dbReference type="InterPro" id="IPR036217">
    <property type="entry name" value="MethylDNA_cys_MeTrfase_DNAb"/>
</dbReference>
<dbReference type="EMBL" id="UOFV01000149">
    <property type="protein sequence ID" value="VAW98665.1"/>
    <property type="molecule type" value="Genomic_DNA"/>
</dbReference>